<evidence type="ECO:0000256" key="1">
    <source>
        <dbReference type="ARBA" id="ARBA00000900"/>
    </source>
</evidence>
<evidence type="ECO:0000256" key="7">
    <source>
        <dbReference type="ARBA" id="ARBA00022771"/>
    </source>
</evidence>
<comment type="catalytic activity">
    <reaction evidence="1">
        <text>S-ubiquitinyl-[E2 ubiquitin-conjugating enzyme]-L-cysteine + [acceptor protein]-L-lysine = [E2 ubiquitin-conjugating enzyme]-L-cysteine + N(6)-ubiquitinyl-[acceptor protein]-L-lysine.</text>
        <dbReference type="EC" id="2.3.2.27"/>
    </reaction>
</comment>
<evidence type="ECO:0000256" key="8">
    <source>
        <dbReference type="ARBA" id="ARBA00022786"/>
    </source>
</evidence>
<dbReference type="RefSeq" id="WP_340602355.1">
    <property type="nucleotide sequence ID" value="NZ_JBBMXV010000001.1"/>
</dbReference>
<protein>
    <recommendedName>
        <fullName evidence="3">RING-type E3 ubiquitin transferase</fullName>
        <ecNumber evidence="3">2.3.2.27</ecNumber>
    </recommendedName>
</protein>
<keyword evidence="9" id="KW-0862">Zinc</keyword>
<accession>A0ABD5UXL2</accession>
<evidence type="ECO:0000256" key="12">
    <source>
        <dbReference type="SAM" id="Phobius"/>
    </source>
</evidence>
<evidence type="ECO:0000256" key="2">
    <source>
        <dbReference type="ARBA" id="ARBA00004141"/>
    </source>
</evidence>
<organism evidence="14 15">
    <name type="scientific">Halalkalicoccus tibetensis</name>
    <dbReference type="NCBI Taxonomy" id="175632"/>
    <lineage>
        <taxon>Archaea</taxon>
        <taxon>Methanobacteriati</taxon>
        <taxon>Methanobacteriota</taxon>
        <taxon>Stenosarchaea group</taxon>
        <taxon>Halobacteria</taxon>
        <taxon>Halobacteriales</taxon>
        <taxon>Halococcaceae</taxon>
        <taxon>Halalkalicoccus</taxon>
    </lineage>
</organism>
<name>A0ABD5UXL2_9EURY</name>
<dbReference type="EC" id="2.3.2.27" evidence="3"/>
<evidence type="ECO:0000256" key="5">
    <source>
        <dbReference type="ARBA" id="ARBA00022692"/>
    </source>
</evidence>
<proteinExistence type="predicted"/>
<evidence type="ECO:0000256" key="9">
    <source>
        <dbReference type="ARBA" id="ARBA00022833"/>
    </source>
</evidence>
<feature type="domain" description="E3 Ubiquitin ligase MUL1-like" evidence="13">
    <location>
        <begin position="89"/>
        <end position="198"/>
    </location>
</feature>
<evidence type="ECO:0000256" key="10">
    <source>
        <dbReference type="ARBA" id="ARBA00022989"/>
    </source>
</evidence>
<keyword evidence="5 12" id="KW-0812">Transmembrane</keyword>
<reference evidence="14 15" key="1">
    <citation type="journal article" date="2019" name="Int. J. Syst. Evol. Microbiol.">
        <title>The Global Catalogue of Microorganisms (GCM) 10K type strain sequencing project: providing services to taxonomists for standard genome sequencing and annotation.</title>
        <authorList>
            <consortium name="The Broad Institute Genomics Platform"/>
            <consortium name="The Broad Institute Genome Sequencing Center for Infectious Disease"/>
            <person name="Wu L."/>
            <person name="Ma J."/>
        </authorList>
    </citation>
    <scope>NUCLEOTIDE SEQUENCE [LARGE SCALE GENOMIC DNA]</scope>
    <source>
        <strain evidence="14 15">CGMCC 1.3240</strain>
    </source>
</reference>
<keyword evidence="6" id="KW-0479">Metal-binding</keyword>
<dbReference type="InterPro" id="IPR022170">
    <property type="entry name" value="MUL1-like"/>
</dbReference>
<dbReference type="GO" id="GO:0061630">
    <property type="term" value="F:ubiquitin protein ligase activity"/>
    <property type="evidence" value="ECO:0007669"/>
    <property type="project" value="UniProtKB-EC"/>
</dbReference>
<keyword evidence="8" id="KW-0833">Ubl conjugation pathway</keyword>
<feature type="transmembrane region" description="Helical" evidence="12">
    <location>
        <begin position="236"/>
        <end position="255"/>
    </location>
</feature>
<dbReference type="AlphaFoldDB" id="A0ABD5UXL2"/>
<gene>
    <name evidence="14" type="ORF">ACFQGH_01505</name>
</gene>
<dbReference type="GO" id="GO:0008270">
    <property type="term" value="F:zinc ion binding"/>
    <property type="evidence" value="ECO:0007669"/>
    <property type="project" value="UniProtKB-KW"/>
</dbReference>
<evidence type="ECO:0000259" key="13">
    <source>
        <dbReference type="Pfam" id="PF12483"/>
    </source>
</evidence>
<dbReference type="Proteomes" id="UP001596312">
    <property type="component" value="Unassembled WGS sequence"/>
</dbReference>
<sequence length="256" mass="27149">MVLPSPVVLVVLLVCGAVAAGSLLVAGREFYTAYRVFSTPTGRVSDLLTDSEGTIELHGTARVAEELLEGPFTGEDCLFVETVVEEYESGQHGGSWTEVDSVTQSVPFVLADDSGSVLVDPRLADVRIGADTERVEVDGGSAPPERVQRYIEANDAVSCENSRLDLRLFSVATGSDRRYVERRLRPGGEVYVLGRARPASGRAGSVNAVVGHGEGAPFLIGDGSPRRVGFRALRTGGLYLLPGLFVAVVALFVLVA</sequence>
<evidence type="ECO:0000256" key="11">
    <source>
        <dbReference type="ARBA" id="ARBA00023136"/>
    </source>
</evidence>
<evidence type="ECO:0000256" key="6">
    <source>
        <dbReference type="ARBA" id="ARBA00022723"/>
    </source>
</evidence>
<dbReference type="Pfam" id="PF12483">
    <property type="entry name" value="GIDE"/>
    <property type="match status" value="1"/>
</dbReference>
<keyword evidence="11 12" id="KW-0472">Membrane</keyword>
<dbReference type="GO" id="GO:0016020">
    <property type="term" value="C:membrane"/>
    <property type="evidence" value="ECO:0007669"/>
    <property type="project" value="UniProtKB-SubCell"/>
</dbReference>
<evidence type="ECO:0000256" key="4">
    <source>
        <dbReference type="ARBA" id="ARBA00022679"/>
    </source>
</evidence>
<evidence type="ECO:0000313" key="15">
    <source>
        <dbReference type="Proteomes" id="UP001596312"/>
    </source>
</evidence>
<keyword evidence="10 12" id="KW-1133">Transmembrane helix</keyword>
<keyword evidence="4" id="KW-0808">Transferase</keyword>
<keyword evidence="15" id="KW-1185">Reference proteome</keyword>
<evidence type="ECO:0000256" key="3">
    <source>
        <dbReference type="ARBA" id="ARBA00012483"/>
    </source>
</evidence>
<keyword evidence="7" id="KW-0863">Zinc-finger</keyword>
<dbReference type="EMBL" id="JBHSXQ010000001">
    <property type="protein sequence ID" value="MFC6903868.1"/>
    <property type="molecule type" value="Genomic_DNA"/>
</dbReference>
<feature type="transmembrane region" description="Helical" evidence="12">
    <location>
        <begin position="6"/>
        <end position="26"/>
    </location>
</feature>
<comment type="caution">
    <text evidence="14">The sequence shown here is derived from an EMBL/GenBank/DDBJ whole genome shotgun (WGS) entry which is preliminary data.</text>
</comment>
<evidence type="ECO:0000313" key="14">
    <source>
        <dbReference type="EMBL" id="MFC6903868.1"/>
    </source>
</evidence>
<comment type="subcellular location">
    <subcellularLocation>
        <location evidence="2">Membrane</location>
        <topology evidence="2">Multi-pass membrane protein</topology>
    </subcellularLocation>
</comment>